<reference evidence="1" key="1">
    <citation type="submission" date="2014-11" db="EMBL/GenBank/DDBJ databases">
        <authorList>
            <person name="Amaro Gonzalez C."/>
        </authorList>
    </citation>
    <scope>NUCLEOTIDE SEQUENCE</scope>
</reference>
<accession>A0A0E9WQ44</accession>
<reference evidence="1" key="2">
    <citation type="journal article" date="2015" name="Fish Shellfish Immunol.">
        <title>Early steps in the European eel (Anguilla anguilla)-Vibrio vulnificus interaction in the gills: Role of the RtxA13 toxin.</title>
        <authorList>
            <person name="Callol A."/>
            <person name="Pajuelo D."/>
            <person name="Ebbesson L."/>
            <person name="Teles M."/>
            <person name="MacKenzie S."/>
            <person name="Amaro C."/>
        </authorList>
    </citation>
    <scope>NUCLEOTIDE SEQUENCE</scope>
</reference>
<proteinExistence type="predicted"/>
<dbReference type="AlphaFoldDB" id="A0A0E9WQ44"/>
<dbReference type="EMBL" id="GBXM01016191">
    <property type="protein sequence ID" value="JAH92386.1"/>
    <property type="molecule type" value="Transcribed_RNA"/>
</dbReference>
<evidence type="ECO:0000313" key="1">
    <source>
        <dbReference type="EMBL" id="JAH92386.1"/>
    </source>
</evidence>
<sequence>MLPQPLLVLMLSINYCYHHYHHPHYYYYYHHHHHHHHFLGRCLCPGKLFFIHYIFLQLATY</sequence>
<protein>
    <submittedName>
        <fullName evidence="1">Uncharacterized protein</fullName>
    </submittedName>
</protein>
<name>A0A0E9WQ44_ANGAN</name>
<organism evidence="1">
    <name type="scientific">Anguilla anguilla</name>
    <name type="common">European freshwater eel</name>
    <name type="synonym">Muraena anguilla</name>
    <dbReference type="NCBI Taxonomy" id="7936"/>
    <lineage>
        <taxon>Eukaryota</taxon>
        <taxon>Metazoa</taxon>
        <taxon>Chordata</taxon>
        <taxon>Craniata</taxon>
        <taxon>Vertebrata</taxon>
        <taxon>Euteleostomi</taxon>
        <taxon>Actinopterygii</taxon>
        <taxon>Neopterygii</taxon>
        <taxon>Teleostei</taxon>
        <taxon>Anguilliformes</taxon>
        <taxon>Anguillidae</taxon>
        <taxon>Anguilla</taxon>
    </lineage>
</organism>